<reference evidence="3" key="1">
    <citation type="submission" date="2023-06" db="EMBL/GenBank/DDBJ databases">
        <title>Genome-scale phylogeny and comparative genomics of the fungal order Sordariales.</title>
        <authorList>
            <consortium name="Lawrence Berkeley National Laboratory"/>
            <person name="Hensen N."/>
            <person name="Bonometti L."/>
            <person name="Westerberg I."/>
            <person name="Brannstrom I.O."/>
            <person name="Guillou S."/>
            <person name="Cros-Aarteil S."/>
            <person name="Calhoun S."/>
            <person name="Haridas S."/>
            <person name="Kuo A."/>
            <person name="Mondo S."/>
            <person name="Pangilinan J."/>
            <person name="Riley R."/>
            <person name="Labutti K."/>
            <person name="Andreopoulos B."/>
            <person name="Lipzen A."/>
            <person name="Chen C."/>
            <person name="Yanf M."/>
            <person name="Daum C."/>
            <person name="Ng V."/>
            <person name="Clum A."/>
            <person name="Steindorff A."/>
            <person name="Ohm R."/>
            <person name="Martin F."/>
            <person name="Silar P."/>
            <person name="Natvig D."/>
            <person name="Lalanne C."/>
            <person name="Gautier V."/>
            <person name="Ament-Velasquez S.L."/>
            <person name="Kruys A."/>
            <person name="Hutchinson M.I."/>
            <person name="Powell A.J."/>
            <person name="Barry K."/>
            <person name="Miller A.N."/>
            <person name="Grigoriev I.V."/>
            <person name="Debuchy R."/>
            <person name="Gladieux P."/>
            <person name="Thoren M.H."/>
            <person name="Johannesson H."/>
        </authorList>
    </citation>
    <scope>NUCLEOTIDE SEQUENCE</scope>
    <source>
        <strain evidence="3">CBS 606.72</strain>
    </source>
</reference>
<sequence length="393" mass="40578">MVAITWKAALAALLVAASSAPGTLARCVHKPSSVSASASYTSSSAISWSSASTASSASSVQPSSAASSASSASSAASSAPISSSIASSAASSPAVSSSALVSSSAVVSSSVVSSSAVPSSVVSSSVISSAAPLPTFPCISDVYLIESNRLKDVSINLNTRVPVLVAEFQGGGIDAIAYNELDGYIYGVQRDATVASIFYVLRLGSNGGAETIYTFNGWVGGSINMGAIDADGVFWISDSGRSVAALDVSGSAATLLDTSVPLLVGFLPFDWAYVPLAGDEYLYTVARREPRAPSDNSVFSLRFSKTAKTWEQMKEYDFGTQFEPHPVYAFNSVNGLYSTDPDSQYNIFFDLDYNQDGNPALGAWAIWGGYGPLIPNDGTTCPSATPQVPFTTF</sequence>
<keyword evidence="4" id="KW-1185">Reference proteome</keyword>
<evidence type="ECO:0000259" key="2">
    <source>
        <dbReference type="Pfam" id="PF21959"/>
    </source>
</evidence>
<dbReference type="AlphaFoldDB" id="A0AA39WDS0"/>
<feature type="signal peptide" evidence="1">
    <location>
        <begin position="1"/>
        <end position="25"/>
    </location>
</feature>
<feature type="domain" description="DUF6923" evidence="2">
    <location>
        <begin position="175"/>
        <end position="288"/>
    </location>
</feature>
<protein>
    <recommendedName>
        <fullName evidence="2">DUF6923 domain-containing protein</fullName>
    </recommendedName>
</protein>
<dbReference type="SUPFAM" id="SSF101898">
    <property type="entry name" value="NHL repeat"/>
    <property type="match status" value="1"/>
</dbReference>
<keyword evidence="1" id="KW-0732">Signal</keyword>
<dbReference type="Pfam" id="PF21959">
    <property type="entry name" value="DUF6923"/>
    <property type="match status" value="1"/>
</dbReference>
<name>A0AA39WDS0_9PEZI</name>
<organism evidence="3 4">
    <name type="scientific">Immersiella caudata</name>
    <dbReference type="NCBI Taxonomy" id="314043"/>
    <lineage>
        <taxon>Eukaryota</taxon>
        <taxon>Fungi</taxon>
        <taxon>Dikarya</taxon>
        <taxon>Ascomycota</taxon>
        <taxon>Pezizomycotina</taxon>
        <taxon>Sordariomycetes</taxon>
        <taxon>Sordariomycetidae</taxon>
        <taxon>Sordariales</taxon>
        <taxon>Lasiosphaeriaceae</taxon>
        <taxon>Immersiella</taxon>
    </lineage>
</organism>
<proteinExistence type="predicted"/>
<accession>A0AA39WDS0</accession>
<dbReference type="EMBL" id="JAULSU010000006">
    <property type="protein sequence ID" value="KAK0613541.1"/>
    <property type="molecule type" value="Genomic_DNA"/>
</dbReference>
<evidence type="ECO:0000313" key="3">
    <source>
        <dbReference type="EMBL" id="KAK0613541.1"/>
    </source>
</evidence>
<dbReference type="InterPro" id="IPR054215">
    <property type="entry name" value="DUF6923"/>
</dbReference>
<evidence type="ECO:0000313" key="4">
    <source>
        <dbReference type="Proteomes" id="UP001175000"/>
    </source>
</evidence>
<feature type="chain" id="PRO_5041382922" description="DUF6923 domain-containing protein" evidence="1">
    <location>
        <begin position="26"/>
        <end position="393"/>
    </location>
</feature>
<gene>
    <name evidence="3" type="ORF">B0T14DRAFT_606028</name>
</gene>
<comment type="caution">
    <text evidence="3">The sequence shown here is derived from an EMBL/GenBank/DDBJ whole genome shotgun (WGS) entry which is preliminary data.</text>
</comment>
<evidence type="ECO:0000256" key="1">
    <source>
        <dbReference type="SAM" id="SignalP"/>
    </source>
</evidence>
<dbReference type="Proteomes" id="UP001175000">
    <property type="component" value="Unassembled WGS sequence"/>
</dbReference>